<evidence type="ECO:0000256" key="1">
    <source>
        <dbReference type="SAM" id="MobiDB-lite"/>
    </source>
</evidence>
<gene>
    <name evidence="4" type="ORF">CC77DRAFT_1026772</name>
</gene>
<dbReference type="Proteomes" id="UP000077248">
    <property type="component" value="Unassembled WGS sequence"/>
</dbReference>
<keyword evidence="2" id="KW-1133">Transmembrane helix</keyword>
<protein>
    <recommendedName>
        <fullName evidence="6">Mid2 domain-containing protein</fullName>
    </recommendedName>
</protein>
<organism evidence="4 5">
    <name type="scientific">Alternaria alternata</name>
    <name type="common">Alternaria rot fungus</name>
    <name type="synonym">Torula alternata</name>
    <dbReference type="NCBI Taxonomy" id="5599"/>
    <lineage>
        <taxon>Eukaryota</taxon>
        <taxon>Fungi</taxon>
        <taxon>Dikarya</taxon>
        <taxon>Ascomycota</taxon>
        <taxon>Pezizomycotina</taxon>
        <taxon>Dothideomycetes</taxon>
        <taxon>Pleosporomycetidae</taxon>
        <taxon>Pleosporales</taxon>
        <taxon>Pleosporineae</taxon>
        <taxon>Pleosporaceae</taxon>
        <taxon>Alternaria</taxon>
        <taxon>Alternaria sect. Alternaria</taxon>
        <taxon>Alternaria alternata complex</taxon>
    </lineage>
</organism>
<feature type="chain" id="PRO_5008058903" description="Mid2 domain-containing protein" evidence="3">
    <location>
        <begin position="19"/>
        <end position="248"/>
    </location>
</feature>
<keyword evidence="3" id="KW-0732">Signal</keyword>
<dbReference type="RefSeq" id="XP_018378683.1">
    <property type="nucleotide sequence ID" value="XM_018526323.1"/>
</dbReference>
<dbReference type="EMBL" id="KV441516">
    <property type="protein sequence ID" value="OAG13262.1"/>
    <property type="molecule type" value="Genomic_DNA"/>
</dbReference>
<evidence type="ECO:0000256" key="3">
    <source>
        <dbReference type="SAM" id="SignalP"/>
    </source>
</evidence>
<accession>A0A177D246</accession>
<reference evidence="4 5" key="1">
    <citation type="submission" date="2016-05" db="EMBL/GenBank/DDBJ databases">
        <title>Comparative analysis of secretome profiles of manganese(II)-oxidizing ascomycete fungi.</title>
        <authorList>
            <consortium name="DOE Joint Genome Institute"/>
            <person name="Zeiner C.A."/>
            <person name="Purvine S.O."/>
            <person name="Zink E.M."/>
            <person name="Wu S."/>
            <person name="Pasa-Tolic L."/>
            <person name="Chaput D.L."/>
            <person name="Haridas S."/>
            <person name="Grigoriev I.V."/>
            <person name="Santelli C.M."/>
            <person name="Hansel C.M."/>
        </authorList>
    </citation>
    <scope>NUCLEOTIDE SEQUENCE [LARGE SCALE GENOMIC DNA]</scope>
    <source>
        <strain evidence="4 5">SRC1lrK2f</strain>
    </source>
</reference>
<keyword evidence="2" id="KW-0812">Transmembrane</keyword>
<keyword evidence="5" id="KW-1185">Reference proteome</keyword>
<name>A0A177D246_ALTAL</name>
<evidence type="ECO:0000256" key="2">
    <source>
        <dbReference type="SAM" id="Phobius"/>
    </source>
</evidence>
<feature type="transmembrane region" description="Helical" evidence="2">
    <location>
        <begin position="127"/>
        <end position="150"/>
    </location>
</feature>
<evidence type="ECO:0008006" key="6">
    <source>
        <dbReference type="Google" id="ProtNLM"/>
    </source>
</evidence>
<keyword evidence="2" id="KW-0472">Membrane</keyword>
<feature type="compositionally biased region" description="Polar residues" evidence="1">
    <location>
        <begin position="191"/>
        <end position="201"/>
    </location>
</feature>
<dbReference type="GeneID" id="29111917"/>
<feature type="region of interest" description="Disordered" evidence="1">
    <location>
        <begin position="178"/>
        <end position="248"/>
    </location>
</feature>
<proteinExistence type="predicted"/>
<feature type="signal peptide" evidence="3">
    <location>
        <begin position="1"/>
        <end position="18"/>
    </location>
</feature>
<evidence type="ECO:0000313" key="4">
    <source>
        <dbReference type="EMBL" id="OAG13262.1"/>
    </source>
</evidence>
<dbReference type="AlphaFoldDB" id="A0A177D246"/>
<dbReference type="KEGG" id="aalt:CC77DRAFT_1026772"/>
<evidence type="ECO:0000313" key="5">
    <source>
        <dbReference type="Proteomes" id="UP000077248"/>
    </source>
</evidence>
<dbReference type="VEuPathDB" id="FungiDB:CC77DRAFT_1026772"/>
<sequence>MFSRLLIIALSGASAISAAPVSAFQSTSEPTKVTVMITSSVAAQSLSSTIVNNLQARQLRLSEPVWSEPAWTQPAWSDSAIVPVPTELVSTPSTFLAHSQVFTPTPTSTSDWVDTHRPNPGESKTGLITFASVLGGIIGLAFVLFLVTLVRRCLHGRIPALRAKNASDVEANAGLHRNSQAPALDTPPGSVGTSRTASSGGMRSMPRQSEDVTDMPRVASPLNGLTHGPRRSRSLYQNNIPPQETHWP</sequence>